<evidence type="ECO:0000313" key="2">
    <source>
        <dbReference type="Proteomes" id="UP000184543"/>
    </source>
</evidence>
<protein>
    <submittedName>
        <fullName evidence="1">Uncharacterized protein</fullName>
    </submittedName>
</protein>
<evidence type="ECO:0000313" key="1">
    <source>
        <dbReference type="EMBL" id="SHI57328.1"/>
    </source>
</evidence>
<dbReference type="EMBL" id="FQYU01000001">
    <property type="protein sequence ID" value="SHI57328.1"/>
    <property type="molecule type" value="Genomic_DNA"/>
</dbReference>
<organism evidence="1 2">
    <name type="scientific">Pseudozobellia thermophila</name>
    <dbReference type="NCBI Taxonomy" id="192903"/>
    <lineage>
        <taxon>Bacteria</taxon>
        <taxon>Pseudomonadati</taxon>
        <taxon>Bacteroidota</taxon>
        <taxon>Flavobacteriia</taxon>
        <taxon>Flavobacteriales</taxon>
        <taxon>Flavobacteriaceae</taxon>
        <taxon>Pseudozobellia</taxon>
    </lineage>
</organism>
<name>A0A1M6C987_9FLAO</name>
<keyword evidence="2" id="KW-1185">Reference proteome</keyword>
<proteinExistence type="predicted"/>
<dbReference type="AlphaFoldDB" id="A0A1M6C987"/>
<sequence length="136" mass="15919">MVLFTIFFKMKTKFLLLIFFYSFLRFSFAQNYSIPLGGVGYLACDKLEEAIVSKAKLVKGWDDYELNSHALKRVKFYSTRLYYNFALVQFKNSKETYVFCGISNNDIVLFEVMIETGESPGKMFKKYISPYKCDCN</sequence>
<dbReference type="Proteomes" id="UP000184543">
    <property type="component" value="Unassembled WGS sequence"/>
</dbReference>
<accession>A0A1M6C987</accession>
<reference evidence="2" key="1">
    <citation type="submission" date="2016-11" db="EMBL/GenBank/DDBJ databases">
        <authorList>
            <person name="Varghese N."/>
            <person name="Submissions S."/>
        </authorList>
    </citation>
    <scope>NUCLEOTIDE SEQUENCE [LARGE SCALE GENOMIC DNA]</scope>
    <source>
        <strain evidence="2">DSM 19858</strain>
    </source>
</reference>
<gene>
    <name evidence="1" type="ORF">SAMN04488513_101681</name>
</gene>